<comment type="caution">
    <text evidence="3">The sequence shown here is derived from an EMBL/GenBank/DDBJ whole genome shotgun (WGS) entry which is preliminary data.</text>
</comment>
<dbReference type="Proteomes" id="UP000528457">
    <property type="component" value="Unassembled WGS sequence"/>
</dbReference>
<sequence length="127" mass="14245">MKYIFLAFLVFWLAACSAIPERDITKFKQVTLSDMGLKAKDLVKIAPKPRYPRGALKAGLEGHCKVVFDIDTSGMTYNLNIVSCSHRVFEASSLMCVKDMVFEKPVFDGESVIVKNAEWKLSYSIEG</sequence>
<feature type="chain" id="PRO_5030870394" evidence="1">
    <location>
        <begin position="19"/>
        <end position="127"/>
    </location>
</feature>
<accession>A0A7X0MVU8</accession>
<name>A0A7X0MVU8_9GAMM</name>
<dbReference type="InterPro" id="IPR037682">
    <property type="entry name" value="TonB_C"/>
</dbReference>
<dbReference type="PROSITE" id="PS51257">
    <property type="entry name" value="PROKAR_LIPOPROTEIN"/>
    <property type="match status" value="1"/>
</dbReference>
<organism evidence="3 4">
    <name type="scientific">Pseudoteredinibacter isoporae</name>
    <dbReference type="NCBI Taxonomy" id="570281"/>
    <lineage>
        <taxon>Bacteria</taxon>
        <taxon>Pseudomonadati</taxon>
        <taxon>Pseudomonadota</taxon>
        <taxon>Gammaproteobacteria</taxon>
        <taxon>Cellvibrionales</taxon>
        <taxon>Cellvibrionaceae</taxon>
        <taxon>Pseudoteredinibacter</taxon>
    </lineage>
</organism>
<gene>
    <name evidence="3" type="ORF">HNR48_002063</name>
</gene>
<dbReference type="AlphaFoldDB" id="A0A7X0MVU8"/>
<feature type="signal peptide" evidence="1">
    <location>
        <begin position="1"/>
        <end position="18"/>
    </location>
</feature>
<evidence type="ECO:0000313" key="3">
    <source>
        <dbReference type="EMBL" id="MBB6521778.1"/>
    </source>
</evidence>
<dbReference type="RefSeq" id="WP_166844553.1">
    <property type="nucleotide sequence ID" value="NZ_JAAONY010000002.1"/>
</dbReference>
<dbReference type="GO" id="GO:0055085">
    <property type="term" value="P:transmembrane transport"/>
    <property type="evidence" value="ECO:0007669"/>
    <property type="project" value="InterPro"/>
</dbReference>
<keyword evidence="1" id="KW-0732">Signal</keyword>
<proteinExistence type="predicted"/>
<evidence type="ECO:0000313" key="4">
    <source>
        <dbReference type="Proteomes" id="UP000528457"/>
    </source>
</evidence>
<dbReference type="PROSITE" id="PS52015">
    <property type="entry name" value="TONB_CTD"/>
    <property type="match status" value="1"/>
</dbReference>
<keyword evidence="4" id="KW-1185">Reference proteome</keyword>
<feature type="domain" description="TonB C-terminal" evidence="2">
    <location>
        <begin position="36"/>
        <end position="127"/>
    </location>
</feature>
<evidence type="ECO:0000259" key="2">
    <source>
        <dbReference type="PROSITE" id="PS52015"/>
    </source>
</evidence>
<dbReference type="SUPFAM" id="SSF74653">
    <property type="entry name" value="TolA/TonB C-terminal domain"/>
    <property type="match status" value="1"/>
</dbReference>
<reference evidence="3 4" key="1">
    <citation type="submission" date="2020-08" db="EMBL/GenBank/DDBJ databases">
        <title>Genomic Encyclopedia of Type Strains, Phase IV (KMG-IV): sequencing the most valuable type-strain genomes for metagenomic binning, comparative biology and taxonomic classification.</title>
        <authorList>
            <person name="Goeker M."/>
        </authorList>
    </citation>
    <scope>NUCLEOTIDE SEQUENCE [LARGE SCALE GENOMIC DNA]</scope>
    <source>
        <strain evidence="3 4">DSM 22368</strain>
    </source>
</reference>
<dbReference type="EMBL" id="JACHHT010000002">
    <property type="protein sequence ID" value="MBB6521778.1"/>
    <property type="molecule type" value="Genomic_DNA"/>
</dbReference>
<evidence type="ECO:0000256" key="1">
    <source>
        <dbReference type="SAM" id="SignalP"/>
    </source>
</evidence>
<protein>
    <submittedName>
        <fullName evidence="3">Outer membrane biosynthesis protein TonB</fullName>
    </submittedName>
</protein>
<dbReference type="Pfam" id="PF03544">
    <property type="entry name" value="TonB_C"/>
    <property type="match status" value="1"/>
</dbReference>
<dbReference type="Gene3D" id="3.30.1150.10">
    <property type="match status" value="1"/>
</dbReference>
<dbReference type="InParanoid" id="A0A7X0MVU8"/>